<dbReference type="CDD" id="cd07440">
    <property type="entry name" value="RGS"/>
    <property type="match status" value="1"/>
</dbReference>
<dbReference type="EMBL" id="LUGH01000555">
    <property type="protein sequence ID" value="OBZ84106.1"/>
    <property type="molecule type" value="Genomic_DNA"/>
</dbReference>
<organism evidence="2 3">
    <name type="scientific">Choanephora cucurbitarum</name>
    <dbReference type="NCBI Taxonomy" id="101091"/>
    <lineage>
        <taxon>Eukaryota</taxon>
        <taxon>Fungi</taxon>
        <taxon>Fungi incertae sedis</taxon>
        <taxon>Mucoromycota</taxon>
        <taxon>Mucoromycotina</taxon>
        <taxon>Mucoromycetes</taxon>
        <taxon>Mucorales</taxon>
        <taxon>Mucorineae</taxon>
        <taxon>Choanephoraceae</taxon>
        <taxon>Choanephoroideae</taxon>
        <taxon>Choanephora</taxon>
    </lineage>
</organism>
<evidence type="ECO:0000313" key="2">
    <source>
        <dbReference type="EMBL" id="OBZ84106.1"/>
    </source>
</evidence>
<dbReference type="OrthoDB" id="10266999at2759"/>
<name>A0A1C7N634_9FUNG</name>
<proteinExistence type="predicted"/>
<dbReference type="InterPro" id="IPR016137">
    <property type="entry name" value="RGS"/>
</dbReference>
<sequence length="243" mass="27963">MMMSADLSVLSLESVLDDRNSDLFKEFSEYLHHSYCIENLSFWIAVQDYTKGCTQYRKELSKTIVDLHIRPNASQEINIPCEMREAILDLYSQENYHCHLFDEAAEAILELMRVNSFLPWTTSSHLISSSSSIASSSSLENRRSWSIKKEKLLHSTLSDAKWLVKLRQSTSSNTSSCPSSIDSFECPCLDDANQVSVSSVSRSGSRYRSMLKRVKQSFQFHFQSENKVSHPNTSESYWRKTQR</sequence>
<evidence type="ECO:0000313" key="3">
    <source>
        <dbReference type="Proteomes" id="UP000093000"/>
    </source>
</evidence>
<accession>A0A1C7N634</accession>
<protein>
    <recommendedName>
        <fullName evidence="1">RGS domain-containing protein</fullName>
    </recommendedName>
</protein>
<dbReference type="Gene3D" id="1.10.167.10">
    <property type="entry name" value="Regulator of G-protein Signalling 4, domain 2"/>
    <property type="match status" value="1"/>
</dbReference>
<dbReference type="SUPFAM" id="SSF48097">
    <property type="entry name" value="Regulator of G-protein signaling, RGS"/>
    <property type="match status" value="1"/>
</dbReference>
<dbReference type="SMART" id="SM00315">
    <property type="entry name" value="RGS"/>
    <property type="match status" value="1"/>
</dbReference>
<dbReference type="InterPro" id="IPR036305">
    <property type="entry name" value="RGS_sf"/>
</dbReference>
<feature type="domain" description="RGS" evidence="1">
    <location>
        <begin position="27"/>
        <end position="123"/>
    </location>
</feature>
<dbReference type="STRING" id="101091.A0A1C7N634"/>
<keyword evidence="3" id="KW-1185">Reference proteome</keyword>
<dbReference type="AlphaFoldDB" id="A0A1C7N634"/>
<gene>
    <name evidence="2" type="ORF">A0J61_07844</name>
</gene>
<dbReference type="Proteomes" id="UP000093000">
    <property type="component" value="Unassembled WGS sequence"/>
</dbReference>
<dbReference type="PROSITE" id="PS50132">
    <property type="entry name" value="RGS"/>
    <property type="match status" value="1"/>
</dbReference>
<dbReference type="PANTHER" id="PTHR10845:SF267">
    <property type="entry name" value="REGULATOR OF G PROTEIN SIGNALING DOMAIN PROTEIN (AFU_ORTHOLOGUE AFUA_6G06860)"/>
    <property type="match status" value="1"/>
</dbReference>
<comment type="caution">
    <text evidence="2">The sequence shown here is derived from an EMBL/GenBank/DDBJ whole genome shotgun (WGS) entry which is preliminary data.</text>
</comment>
<reference evidence="2 3" key="1">
    <citation type="submission" date="2016-03" db="EMBL/GenBank/DDBJ databases">
        <title>Choanephora cucurbitarum.</title>
        <authorList>
            <person name="Min B."/>
            <person name="Park H."/>
            <person name="Park J.-H."/>
            <person name="Shin H.-D."/>
            <person name="Choi I.-G."/>
        </authorList>
    </citation>
    <scope>NUCLEOTIDE SEQUENCE [LARGE SCALE GENOMIC DNA]</scope>
    <source>
        <strain evidence="2 3">KUS-F28377</strain>
    </source>
</reference>
<dbReference type="PANTHER" id="PTHR10845">
    <property type="entry name" value="REGULATOR OF G PROTEIN SIGNALING"/>
    <property type="match status" value="1"/>
</dbReference>
<evidence type="ECO:0000259" key="1">
    <source>
        <dbReference type="PROSITE" id="PS50132"/>
    </source>
</evidence>
<dbReference type="InParanoid" id="A0A1C7N634"/>
<dbReference type="Pfam" id="PF00615">
    <property type="entry name" value="RGS"/>
    <property type="match status" value="1"/>
</dbReference>
<dbReference type="InterPro" id="IPR044926">
    <property type="entry name" value="RGS_subdomain_2"/>
</dbReference>